<evidence type="ECO:0000313" key="3">
    <source>
        <dbReference type="Proteomes" id="UP000193006"/>
    </source>
</evidence>
<accession>A0A1X9ME43</accession>
<dbReference type="RefSeq" id="WP_066149678.1">
    <property type="nucleotide sequence ID" value="NZ_CP020814.1"/>
</dbReference>
<dbReference type="SMART" id="SM00530">
    <property type="entry name" value="HTH_XRE"/>
    <property type="match status" value="1"/>
</dbReference>
<protein>
    <submittedName>
        <fullName evidence="2">Helix-turn-helix domain protein</fullName>
    </submittedName>
</protein>
<dbReference type="CDD" id="cd00093">
    <property type="entry name" value="HTH_XRE"/>
    <property type="match status" value="1"/>
</dbReference>
<dbReference type="GO" id="GO:0003677">
    <property type="term" value="F:DNA binding"/>
    <property type="evidence" value="ECO:0007669"/>
    <property type="project" value="InterPro"/>
</dbReference>
<dbReference type="Proteomes" id="UP000193006">
    <property type="component" value="Chromosome"/>
</dbReference>
<keyword evidence="3" id="KW-1185">Reference proteome</keyword>
<dbReference type="AlphaFoldDB" id="A0A1X9ME43"/>
<dbReference type="InterPro" id="IPR010982">
    <property type="entry name" value="Lambda_DNA-bd_dom_sf"/>
</dbReference>
<dbReference type="Gene3D" id="1.10.260.40">
    <property type="entry name" value="lambda repressor-like DNA-binding domains"/>
    <property type="match status" value="1"/>
</dbReference>
<name>A0A1X9ME43_9BACI</name>
<dbReference type="SUPFAM" id="SSF47413">
    <property type="entry name" value="lambda repressor-like DNA-binding domains"/>
    <property type="match status" value="1"/>
</dbReference>
<proteinExistence type="predicted"/>
<dbReference type="KEGG" id="bkw:BkAM31D_13670"/>
<dbReference type="InterPro" id="IPR001387">
    <property type="entry name" value="Cro/C1-type_HTH"/>
</dbReference>
<evidence type="ECO:0000259" key="1">
    <source>
        <dbReference type="PROSITE" id="PS50943"/>
    </source>
</evidence>
<sequence length="226" mass="26918">MLGIEYIPRTFKMKYKELAEELGVSPASMNYWVKGKKKIPKERLEQLSQIFNLPSSYFQKELNRVEIIDVELAYYDKLSKEEMQTITETGFDYEEEEHFYYEVTIDPYETERKYLRYKRVKEELLLQTENMLFKPVEVNNDDNENLNELMSVIRNASYMEILEHFNRVFEKGELEHIEVLQVMMEALCIFGNKPSIANNSKLKKLADDMRELLMEHGVTIPIKSKK</sequence>
<organism evidence="2 3">
    <name type="scientific">Halalkalibacter krulwichiae</name>
    <dbReference type="NCBI Taxonomy" id="199441"/>
    <lineage>
        <taxon>Bacteria</taxon>
        <taxon>Bacillati</taxon>
        <taxon>Bacillota</taxon>
        <taxon>Bacilli</taxon>
        <taxon>Bacillales</taxon>
        <taxon>Bacillaceae</taxon>
        <taxon>Halalkalibacter</taxon>
    </lineage>
</organism>
<reference evidence="2 3" key="1">
    <citation type="submission" date="2017-04" db="EMBL/GenBank/DDBJ databases">
        <title>Bacillus krulwichiae AM31D Genome sequencing and assembly.</title>
        <authorList>
            <person name="Krulwich T.A."/>
            <person name="Anastor L."/>
            <person name="Ehrlich R."/>
            <person name="Ehrlich G.D."/>
            <person name="Janto B."/>
        </authorList>
    </citation>
    <scope>NUCLEOTIDE SEQUENCE [LARGE SCALE GENOMIC DNA]</scope>
    <source>
        <strain evidence="2 3">AM31D</strain>
    </source>
</reference>
<dbReference type="STRING" id="199441.BkAM31D_13670"/>
<evidence type="ECO:0000313" key="2">
    <source>
        <dbReference type="EMBL" id="ARK30800.1"/>
    </source>
</evidence>
<gene>
    <name evidence="2" type="ORF">BkAM31D_13670</name>
</gene>
<dbReference type="PROSITE" id="PS50943">
    <property type="entry name" value="HTH_CROC1"/>
    <property type="match status" value="1"/>
</dbReference>
<dbReference type="EMBL" id="CP020814">
    <property type="protein sequence ID" value="ARK30800.1"/>
    <property type="molecule type" value="Genomic_DNA"/>
</dbReference>
<feature type="domain" description="HTH cro/C1-type" evidence="1">
    <location>
        <begin position="16"/>
        <end position="58"/>
    </location>
</feature>
<dbReference type="Pfam" id="PF01381">
    <property type="entry name" value="HTH_3"/>
    <property type="match status" value="1"/>
</dbReference>